<organism evidence="2 3">
    <name type="scientific">Alteromonas lipolytica</name>
    <dbReference type="NCBI Taxonomy" id="1856405"/>
    <lineage>
        <taxon>Bacteria</taxon>
        <taxon>Pseudomonadati</taxon>
        <taxon>Pseudomonadota</taxon>
        <taxon>Gammaproteobacteria</taxon>
        <taxon>Alteromonadales</taxon>
        <taxon>Alteromonadaceae</taxon>
        <taxon>Alteromonas/Salinimonas group</taxon>
        <taxon>Alteromonas</taxon>
    </lineage>
</organism>
<name>A0A1E8FE20_9ALTE</name>
<dbReference type="EMBL" id="MJIC01000014">
    <property type="protein sequence ID" value="OFI34197.1"/>
    <property type="molecule type" value="Genomic_DNA"/>
</dbReference>
<dbReference type="AlphaFoldDB" id="A0A1E8FE20"/>
<feature type="chain" id="PRO_5009214321" description="SH3b domain-containing protein" evidence="1">
    <location>
        <begin position="23"/>
        <end position="120"/>
    </location>
</feature>
<proteinExistence type="predicted"/>
<accession>A0A1E8FE20</accession>
<gene>
    <name evidence="2" type="ORF">BFC17_21915</name>
</gene>
<keyword evidence="1" id="KW-0732">Signal</keyword>
<evidence type="ECO:0000313" key="3">
    <source>
        <dbReference type="Proteomes" id="UP000176037"/>
    </source>
</evidence>
<feature type="signal peptide" evidence="1">
    <location>
        <begin position="1"/>
        <end position="22"/>
    </location>
</feature>
<dbReference type="Proteomes" id="UP000176037">
    <property type="component" value="Unassembled WGS sequence"/>
</dbReference>
<evidence type="ECO:0008006" key="4">
    <source>
        <dbReference type="Google" id="ProtNLM"/>
    </source>
</evidence>
<keyword evidence="3" id="KW-1185">Reference proteome</keyword>
<reference evidence="2 3" key="1">
    <citation type="submission" date="2016-09" db="EMBL/GenBank/DDBJ databases">
        <title>Alteromonas lipolytica, a new species isolated from sea water.</title>
        <authorList>
            <person name="Wu Y.-H."/>
            <person name="Cheng H."/>
            <person name="Xu X.-W."/>
        </authorList>
    </citation>
    <scope>NUCLEOTIDE SEQUENCE [LARGE SCALE GENOMIC DNA]</scope>
    <source>
        <strain evidence="2 3">JW12</strain>
    </source>
</reference>
<dbReference type="Gene3D" id="2.30.30.40">
    <property type="entry name" value="SH3 Domains"/>
    <property type="match status" value="1"/>
</dbReference>
<evidence type="ECO:0000313" key="2">
    <source>
        <dbReference type="EMBL" id="OFI34197.1"/>
    </source>
</evidence>
<comment type="caution">
    <text evidence="2">The sequence shown here is derived from an EMBL/GenBank/DDBJ whole genome shotgun (WGS) entry which is preliminary data.</text>
</comment>
<sequence>MKFGKIFISLLFVFLISACVSTREEFVKSNNDENVTKATEYVDVRDEPLLVYTSHSRDSELVSSLYKGEKFKLTGSKAGKYYEVLFYDDGIQKSGWVADFAVVRELINSQRLELLPESTK</sequence>
<protein>
    <recommendedName>
        <fullName evidence="4">SH3b domain-containing protein</fullName>
    </recommendedName>
</protein>
<dbReference type="PROSITE" id="PS51257">
    <property type="entry name" value="PROKAR_LIPOPROTEIN"/>
    <property type="match status" value="1"/>
</dbReference>
<dbReference type="RefSeq" id="WP_070177125.1">
    <property type="nucleotide sequence ID" value="NZ_BMJR01000011.1"/>
</dbReference>
<evidence type="ECO:0000256" key="1">
    <source>
        <dbReference type="SAM" id="SignalP"/>
    </source>
</evidence>